<evidence type="ECO:0000313" key="9">
    <source>
        <dbReference type="Proteomes" id="UP000677054"/>
    </source>
</evidence>
<sequence>MHAVARRRRRQTSARESGSRRATPGTHSAVAIPRFTKVCVGIADRSGRVPKRSVTLARFHRPVRDSTLRVSRSTVRWASMALGVGSREFAEIIERIGCMHMPAIRIAEERDERERGPENGRGILASRSAPSSFRALEEGREDHGAVLDRLRSRCTSRQIEPCEISTPPPVPARGSLKTRSPAMRTNLKQELMRQQAVELEKKERESRSRGFREQEASQPSLLHIPSSLPRRVLQVRTRLENPTKYHVLESQKRQVLEYLQHDSGIGTSKTTTTATRGNVSPGTGKFRVRSRMIMARSHCLHDDGSEISDPPSSPPLSLFLLFVFVDIGSDSEAGLVLPRISSE</sequence>
<dbReference type="EMBL" id="CAJPEV010000266">
    <property type="protein sequence ID" value="CAG0883179.1"/>
    <property type="molecule type" value="Genomic_DNA"/>
</dbReference>
<evidence type="ECO:0000256" key="3">
    <source>
        <dbReference type="ARBA" id="ARBA00023125"/>
    </source>
</evidence>
<keyword evidence="3" id="KW-0238">DNA-binding</keyword>
<accession>A0A7R8X423</accession>
<name>A0A7R8X423_9CRUS</name>
<organism evidence="8">
    <name type="scientific">Darwinula stevensoni</name>
    <dbReference type="NCBI Taxonomy" id="69355"/>
    <lineage>
        <taxon>Eukaryota</taxon>
        <taxon>Metazoa</taxon>
        <taxon>Ecdysozoa</taxon>
        <taxon>Arthropoda</taxon>
        <taxon>Crustacea</taxon>
        <taxon>Oligostraca</taxon>
        <taxon>Ostracoda</taxon>
        <taxon>Podocopa</taxon>
        <taxon>Podocopida</taxon>
        <taxon>Darwinulocopina</taxon>
        <taxon>Darwinuloidea</taxon>
        <taxon>Darwinulidae</taxon>
        <taxon>Darwinula</taxon>
    </lineage>
</organism>
<dbReference type="OrthoDB" id="6382949at2759"/>
<keyword evidence="9" id="KW-1185">Reference proteome</keyword>
<evidence type="ECO:0000256" key="2">
    <source>
        <dbReference type="ARBA" id="ARBA00023015"/>
    </source>
</evidence>
<dbReference type="GO" id="GO:0005634">
    <property type="term" value="C:nucleus"/>
    <property type="evidence" value="ECO:0007669"/>
    <property type="project" value="UniProtKB-SubCell"/>
</dbReference>
<dbReference type="Proteomes" id="UP000677054">
    <property type="component" value="Unassembled WGS sequence"/>
</dbReference>
<evidence type="ECO:0000256" key="4">
    <source>
        <dbReference type="ARBA" id="ARBA00023163"/>
    </source>
</evidence>
<dbReference type="InterPro" id="IPR031867">
    <property type="entry name" value="MiT/TFE_N"/>
</dbReference>
<feature type="region of interest" description="Disordered" evidence="6">
    <location>
        <begin position="1"/>
        <end position="28"/>
    </location>
</feature>
<feature type="region of interest" description="Disordered" evidence="6">
    <location>
        <begin position="161"/>
        <end position="181"/>
    </location>
</feature>
<feature type="region of interest" description="Disordered" evidence="6">
    <location>
        <begin position="198"/>
        <end position="225"/>
    </location>
</feature>
<evidence type="ECO:0000256" key="5">
    <source>
        <dbReference type="ARBA" id="ARBA00023242"/>
    </source>
</evidence>
<dbReference type="PANTHER" id="PTHR45776:SF2">
    <property type="entry name" value="MIP04163P"/>
    <property type="match status" value="1"/>
</dbReference>
<dbReference type="EMBL" id="LR899783">
    <property type="protein sequence ID" value="CAD7242427.1"/>
    <property type="molecule type" value="Genomic_DNA"/>
</dbReference>
<evidence type="ECO:0000259" key="7">
    <source>
        <dbReference type="Pfam" id="PF15951"/>
    </source>
</evidence>
<dbReference type="GO" id="GO:0000981">
    <property type="term" value="F:DNA-binding transcription factor activity, RNA polymerase II-specific"/>
    <property type="evidence" value="ECO:0007669"/>
    <property type="project" value="TreeGrafter"/>
</dbReference>
<dbReference type="Pfam" id="PF15951">
    <property type="entry name" value="MITF_TFEB_C_3_N"/>
    <property type="match status" value="1"/>
</dbReference>
<evidence type="ECO:0000256" key="1">
    <source>
        <dbReference type="ARBA" id="ARBA00004123"/>
    </source>
</evidence>
<comment type="subcellular location">
    <subcellularLocation>
        <location evidence="1">Nucleus</location>
    </subcellularLocation>
</comment>
<dbReference type="GO" id="GO:0000978">
    <property type="term" value="F:RNA polymerase II cis-regulatory region sequence-specific DNA binding"/>
    <property type="evidence" value="ECO:0007669"/>
    <property type="project" value="TreeGrafter"/>
</dbReference>
<keyword evidence="5" id="KW-0539">Nucleus</keyword>
<feature type="domain" description="MiT/TFE transcription factors N-terminal" evidence="7">
    <location>
        <begin position="184"/>
        <end position="273"/>
    </location>
</feature>
<keyword evidence="4" id="KW-0804">Transcription</keyword>
<protein>
    <recommendedName>
        <fullName evidence="7">MiT/TFE transcription factors N-terminal domain-containing protein</fullName>
    </recommendedName>
</protein>
<reference evidence="8" key="1">
    <citation type="submission" date="2020-11" db="EMBL/GenBank/DDBJ databases">
        <authorList>
            <person name="Tran Van P."/>
        </authorList>
    </citation>
    <scope>NUCLEOTIDE SEQUENCE</scope>
</reference>
<keyword evidence="2" id="KW-0805">Transcription regulation</keyword>
<feature type="compositionally biased region" description="Basic and acidic residues" evidence="6">
    <location>
        <begin position="198"/>
        <end position="215"/>
    </location>
</feature>
<dbReference type="AlphaFoldDB" id="A0A7R8X423"/>
<feature type="region of interest" description="Disordered" evidence="6">
    <location>
        <begin position="110"/>
        <end position="140"/>
    </location>
</feature>
<evidence type="ECO:0000313" key="8">
    <source>
        <dbReference type="EMBL" id="CAD7242427.1"/>
    </source>
</evidence>
<dbReference type="PANTHER" id="PTHR45776">
    <property type="entry name" value="MIP04163P"/>
    <property type="match status" value="1"/>
</dbReference>
<gene>
    <name evidence="8" type="ORF">DSTB1V02_LOCUS2393</name>
</gene>
<proteinExistence type="predicted"/>
<feature type="compositionally biased region" description="Basic residues" evidence="6">
    <location>
        <begin position="1"/>
        <end position="12"/>
    </location>
</feature>
<evidence type="ECO:0000256" key="6">
    <source>
        <dbReference type="SAM" id="MobiDB-lite"/>
    </source>
</evidence>